<dbReference type="PANTHER" id="PTHR31658:SF0">
    <property type="entry name" value="CONSERVED OLIGOMERIC GOLGI COMPLEX SUBUNIT 1"/>
    <property type="match status" value="1"/>
</dbReference>
<keyword evidence="5" id="KW-0653">Protein transport</keyword>
<evidence type="ECO:0000256" key="3">
    <source>
        <dbReference type="ARBA" id="ARBA00020978"/>
    </source>
</evidence>
<dbReference type="PANTHER" id="PTHR31658">
    <property type="entry name" value="CONSERVED OLIGOMERIC GOLGI COMPLEX SUBUNIT 1"/>
    <property type="match status" value="1"/>
</dbReference>
<keyword evidence="4" id="KW-0813">Transport</keyword>
<dbReference type="GO" id="GO:0017119">
    <property type="term" value="C:Golgi transport complex"/>
    <property type="evidence" value="ECO:0007669"/>
    <property type="project" value="InterPro"/>
</dbReference>
<comment type="subcellular location">
    <subcellularLocation>
        <location evidence="1">Golgi apparatus membrane</location>
        <topology evidence="1">Peripheral membrane protein</topology>
    </subcellularLocation>
</comment>
<name>A0A0C3CV86_HEBCY</name>
<organism evidence="9 10">
    <name type="scientific">Hebeloma cylindrosporum</name>
    <dbReference type="NCBI Taxonomy" id="76867"/>
    <lineage>
        <taxon>Eukaryota</taxon>
        <taxon>Fungi</taxon>
        <taxon>Dikarya</taxon>
        <taxon>Basidiomycota</taxon>
        <taxon>Agaricomycotina</taxon>
        <taxon>Agaricomycetes</taxon>
        <taxon>Agaricomycetidae</taxon>
        <taxon>Agaricales</taxon>
        <taxon>Agaricineae</taxon>
        <taxon>Hymenogastraceae</taxon>
        <taxon>Hebeloma</taxon>
    </lineage>
</organism>
<dbReference type="EMBL" id="KN831769">
    <property type="protein sequence ID" value="KIM47756.1"/>
    <property type="molecule type" value="Genomic_DNA"/>
</dbReference>
<keyword evidence="10" id="KW-1185">Reference proteome</keyword>
<dbReference type="GO" id="GO:0015031">
    <property type="term" value="P:protein transport"/>
    <property type="evidence" value="ECO:0007669"/>
    <property type="project" value="UniProtKB-KW"/>
</dbReference>
<dbReference type="GO" id="GO:0000139">
    <property type="term" value="C:Golgi membrane"/>
    <property type="evidence" value="ECO:0007669"/>
    <property type="project" value="UniProtKB-SubCell"/>
</dbReference>
<accession>A0A0C3CV86</accession>
<evidence type="ECO:0000313" key="9">
    <source>
        <dbReference type="EMBL" id="KIM47756.1"/>
    </source>
</evidence>
<evidence type="ECO:0000256" key="2">
    <source>
        <dbReference type="ARBA" id="ARBA00006653"/>
    </source>
</evidence>
<dbReference type="InterPro" id="IPR033370">
    <property type="entry name" value="COG1"/>
</dbReference>
<feature type="compositionally biased region" description="Polar residues" evidence="8">
    <location>
        <begin position="228"/>
        <end position="242"/>
    </location>
</feature>
<evidence type="ECO:0000256" key="5">
    <source>
        <dbReference type="ARBA" id="ARBA00022927"/>
    </source>
</evidence>
<evidence type="ECO:0000256" key="4">
    <source>
        <dbReference type="ARBA" id="ARBA00022448"/>
    </source>
</evidence>
<dbReference type="AlphaFoldDB" id="A0A0C3CV86"/>
<reference evidence="9 10" key="1">
    <citation type="submission" date="2014-04" db="EMBL/GenBank/DDBJ databases">
        <authorList>
            <consortium name="DOE Joint Genome Institute"/>
            <person name="Kuo A."/>
            <person name="Gay G."/>
            <person name="Dore J."/>
            <person name="Kohler A."/>
            <person name="Nagy L.G."/>
            <person name="Floudas D."/>
            <person name="Copeland A."/>
            <person name="Barry K.W."/>
            <person name="Cichocki N."/>
            <person name="Veneault-Fourrey C."/>
            <person name="LaButti K."/>
            <person name="Lindquist E.A."/>
            <person name="Lipzen A."/>
            <person name="Lundell T."/>
            <person name="Morin E."/>
            <person name="Murat C."/>
            <person name="Sun H."/>
            <person name="Tunlid A."/>
            <person name="Henrissat B."/>
            <person name="Grigoriev I.V."/>
            <person name="Hibbett D.S."/>
            <person name="Martin F."/>
            <person name="Nordberg H.P."/>
            <person name="Cantor M.N."/>
            <person name="Hua S.X."/>
        </authorList>
    </citation>
    <scope>NUCLEOTIDE SEQUENCE [LARGE SCALE GENOMIC DNA]</scope>
    <source>
        <strain evidence="10">h7</strain>
    </source>
</reference>
<gene>
    <name evidence="9" type="ORF">M413DRAFT_439424</name>
</gene>
<evidence type="ECO:0000313" key="10">
    <source>
        <dbReference type="Proteomes" id="UP000053424"/>
    </source>
</evidence>
<dbReference type="OrthoDB" id="46189at2759"/>
<keyword evidence="7" id="KW-0472">Membrane</keyword>
<protein>
    <recommendedName>
        <fullName evidence="3">Conserved oligomeric Golgi complex subunit 1</fullName>
    </recommendedName>
</protein>
<feature type="region of interest" description="Disordered" evidence="8">
    <location>
        <begin position="228"/>
        <end position="253"/>
    </location>
</feature>
<keyword evidence="6" id="KW-0333">Golgi apparatus</keyword>
<evidence type="ECO:0000256" key="8">
    <source>
        <dbReference type="SAM" id="MobiDB-lite"/>
    </source>
</evidence>
<evidence type="ECO:0000256" key="1">
    <source>
        <dbReference type="ARBA" id="ARBA00004395"/>
    </source>
</evidence>
<sequence>MQSRKNSGLWWGAFIPLMDALCRGLNRKDRERYRDLLQASSSIISIAKSSQRILNALEESKEAIQSQHALPLPQKPDIMTGRDDRHLYTLQVLSAHMKLLLDAPEHLWRLIERKKYLQAAWLFMLARVVHKSLIRNEEQDEQSWVNEGIDVSAEFPLVQRQWDVVSQFRSQIIHKSTLSLRETSSSSEDTCAILVTLHVLDSRPLNETLTAFLSQRSKALQSNLAWNPDASSIKNAPPSNIPNGHRPESDAPQSLPVREVTQVMKKALATIAQTIRSARKIFQDSPSGRSLIFRVLESIQEEEDARSPTQVKPLPDELRLSTRSLLVHLTSSANFQLLPPSLRFYKPYIDLNSTSTSLPHLDFSQRLEEWFRDSSNHWQRSAGRWFSGLQNIKDVWTLRTSIRKYVLGSGLDKLEKKHLLSNLVALCHERITLIWQKLLADTQSKFKSSLLENLSCPPANEAHLDDSPVDFLFQPPPIPVLSQTVKSFVDTPFQKYQLSLKRQLVGRSIQLDSVLSTLEHCARTIQQDLLHLRTNADDKTSPLIERLSETYQPAANDLSYKIASVIDEASTDVLCDAEGKTSGLVFLSRVTDNLASSSLFIENIDCNQRSAEEFKQSMSSINDKVIAKWCDVLVKRIAYQTKPRIKKFSPTAGQLGPSPEIQRALLSICDSIRQLGVVYHPVRQKNIVQDILRSFITRWTDNDANNGQLDPNDIVFLRKISDLYGQSWYDISTILADKSRSLVSDDTALTELEATVSEYLARTQTLFSSILPSPSPPIFDTPLLQFGVPSAGQHQQSAISLAKPSPRFGMLLVGNSGP</sequence>
<dbReference type="GO" id="GO:0006891">
    <property type="term" value="P:intra-Golgi vesicle-mediated transport"/>
    <property type="evidence" value="ECO:0007669"/>
    <property type="project" value="InterPro"/>
</dbReference>
<dbReference type="HOGENOM" id="CLU_008852_0_0_1"/>
<evidence type="ECO:0000256" key="7">
    <source>
        <dbReference type="ARBA" id="ARBA00023136"/>
    </source>
</evidence>
<proteinExistence type="inferred from homology"/>
<dbReference type="Proteomes" id="UP000053424">
    <property type="component" value="Unassembled WGS sequence"/>
</dbReference>
<evidence type="ECO:0000256" key="6">
    <source>
        <dbReference type="ARBA" id="ARBA00023034"/>
    </source>
</evidence>
<reference evidence="10" key="2">
    <citation type="submission" date="2015-01" db="EMBL/GenBank/DDBJ databases">
        <title>Evolutionary Origins and Diversification of the Mycorrhizal Mutualists.</title>
        <authorList>
            <consortium name="DOE Joint Genome Institute"/>
            <consortium name="Mycorrhizal Genomics Consortium"/>
            <person name="Kohler A."/>
            <person name="Kuo A."/>
            <person name="Nagy L.G."/>
            <person name="Floudas D."/>
            <person name="Copeland A."/>
            <person name="Barry K.W."/>
            <person name="Cichocki N."/>
            <person name="Veneault-Fourrey C."/>
            <person name="LaButti K."/>
            <person name="Lindquist E.A."/>
            <person name="Lipzen A."/>
            <person name="Lundell T."/>
            <person name="Morin E."/>
            <person name="Murat C."/>
            <person name="Riley R."/>
            <person name="Ohm R."/>
            <person name="Sun H."/>
            <person name="Tunlid A."/>
            <person name="Henrissat B."/>
            <person name="Grigoriev I.V."/>
            <person name="Hibbett D.S."/>
            <person name="Martin F."/>
        </authorList>
    </citation>
    <scope>NUCLEOTIDE SEQUENCE [LARGE SCALE GENOMIC DNA]</scope>
    <source>
        <strain evidence="10">h7</strain>
    </source>
</reference>
<comment type="similarity">
    <text evidence="2">Belongs to the COG1 family.</text>
</comment>
<dbReference type="STRING" id="686832.A0A0C3CV86"/>